<name>A0A2T4MWG2_AERVE</name>
<dbReference type="AlphaFoldDB" id="A0A2T4MWG2"/>
<accession>A0A2T4MWG2</accession>
<evidence type="ECO:0000313" key="1">
    <source>
        <dbReference type="EMBL" id="PTH78930.1"/>
    </source>
</evidence>
<sequence>MAKDYGINYCKQVIRGLEEIEEGLFREKGHGFDRFSQEYLNLLKYKRLLEEFKGEKARNAIPSYRPEIHGP</sequence>
<proteinExistence type="predicted"/>
<comment type="caution">
    <text evidence="1">The sequence shown here is derived from an EMBL/GenBank/DDBJ whole genome shotgun (WGS) entry which is preliminary data.</text>
</comment>
<dbReference type="RefSeq" id="WP_107684555.1">
    <property type="nucleotide sequence ID" value="NZ_PZKL01000045.1"/>
</dbReference>
<protein>
    <submittedName>
        <fullName evidence="1">Uncharacterized protein</fullName>
    </submittedName>
</protein>
<gene>
    <name evidence="1" type="ORF">DAA48_21045</name>
</gene>
<dbReference type="EMBL" id="PZKL01000045">
    <property type="protein sequence ID" value="PTH78930.1"/>
    <property type="molecule type" value="Genomic_DNA"/>
</dbReference>
<organism evidence="1 2">
    <name type="scientific">Aeromonas veronii</name>
    <dbReference type="NCBI Taxonomy" id="654"/>
    <lineage>
        <taxon>Bacteria</taxon>
        <taxon>Pseudomonadati</taxon>
        <taxon>Pseudomonadota</taxon>
        <taxon>Gammaproteobacteria</taxon>
        <taxon>Aeromonadales</taxon>
        <taxon>Aeromonadaceae</taxon>
        <taxon>Aeromonas</taxon>
    </lineage>
</organism>
<dbReference type="Proteomes" id="UP000241986">
    <property type="component" value="Unassembled WGS sequence"/>
</dbReference>
<reference evidence="1 2" key="1">
    <citation type="submission" date="2018-03" db="EMBL/GenBank/DDBJ databases">
        <title>Aeromonas veronii whole genome sequencing and analysis.</title>
        <authorList>
            <person name="Xie H."/>
            <person name="Liu T."/>
            <person name="Wang K."/>
        </authorList>
    </citation>
    <scope>NUCLEOTIDE SEQUENCE [LARGE SCALE GENOMIC DNA]</scope>
    <source>
        <strain evidence="1 2">XH.VA.1</strain>
    </source>
</reference>
<evidence type="ECO:0000313" key="2">
    <source>
        <dbReference type="Proteomes" id="UP000241986"/>
    </source>
</evidence>